<organism evidence="2 3">
    <name type="scientific">Streptomyces longisporus</name>
    <dbReference type="NCBI Taxonomy" id="1948"/>
    <lineage>
        <taxon>Bacteria</taxon>
        <taxon>Bacillati</taxon>
        <taxon>Actinomycetota</taxon>
        <taxon>Actinomycetes</taxon>
        <taxon>Kitasatosporales</taxon>
        <taxon>Streptomycetaceae</taxon>
        <taxon>Streptomyces</taxon>
    </lineage>
</organism>
<name>A0ABN3KUL6_STRLO</name>
<gene>
    <name evidence="2" type="ORF">GCM10010276_00230</name>
</gene>
<evidence type="ECO:0000256" key="1">
    <source>
        <dbReference type="SAM" id="MobiDB-lite"/>
    </source>
</evidence>
<reference evidence="2 3" key="1">
    <citation type="journal article" date="2019" name="Int. J. Syst. Evol. Microbiol.">
        <title>The Global Catalogue of Microorganisms (GCM) 10K type strain sequencing project: providing services to taxonomists for standard genome sequencing and annotation.</title>
        <authorList>
            <consortium name="The Broad Institute Genomics Platform"/>
            <consortium name="The Broad Institute Genome Sequencing Center for Infectious Disease"/>
            <person name="Wu L."/>
            <person name="Ma J."/>
        </authorList>
    </citation>
    <scope>NUCLEOTIDE SEQUENCE [LARGE SCALE GENOMIC DNA]</scope>
    <source>
        <strain evidence="2 3">JCM 4395</strain>
    </source>
</reference>
<proteinExistence type="predicted"/>
<protein>
    <submittedName>
        <fullName evidence="2">Uncharacterized protein</fullName>
    </submittedName>
</protein>
<dbReference type="Proteomes" id="UP001501777">
    <property type="component" value="Unassembled WGS sequence"/>
</dbReference>
<accession>A0ABN3KUL6</accession>
<evidence type="ECO:0000313" key="3">
    <source>
        <dbReference type="Proteomes" id="UP001501777"/>
    </source>
</evidence>
<comment type="caution">
    <text evidence="2">The sequence shown here is derived from an EMBL/GenBank/DDBJ whole genome shotgun (WGS) entry which is preliminary data.</text>
</comment>
<keyword evidence="3" id="KW-1185">Reference proteome</keyword>
<evidence type="ECO:0000313" key="2">
    <source>
        <dbReference type="EMBL" id="GAA2470200.1"/>
    </source>
</evidence>
<feature type="region of interest" description="Disordered" evidence="1">
    <location>
        <begin position="39"/>
        <end position="103"/>
    </location>
</feature>
<sequence>MLVVMCPSWIDDPCTPAPHPALSAAYARLNRTFPGPAVREVGADERVPTGDGRVSAASPAQGGVDLDTFLAPDDTQMPRDYGVHGRTSSRASGCPGTHGPPVR</sequence>
<dbReference type="EMBL" id="BAAASG010000001">
    <property type="protein sequence ID" value="GAA2470200.1"/>
    <property type="molecule type" value="Genomic_DNA"/>
</dbReference>